<sequence>MPGGEILLPFVVTVLLLSITPGPGMLYIAAQTVGRGRNAGWFSALGTHLASYVHIIATAFGLSFFLEAVPVAYLALKIVGALFLFWMGIRFLMAEEISSGPESHSEPAMHFKALRESFVVEVTNPKSAVFFIAFLPQFTDQGAAYPVWLQIILLGVAANLFFSFAEAGCVIFADQIAGLFQKSRSAGRWMRRAAGSVLIALGANLLISER</sequence>
<gene>
    <name evidence="7" type="primary">leuE</name>
    <name evidence="7" type="ORF">LA5096_01742</name>
</gene>
<dbReference type="Proteomes" id="UP000049983">
    <property type="component" value="Unassembled WGS sequence"/>
</dbReference>
<organism evidence="7 8">
    <name type="scientific">Roseibium album</name>
    <dbReference type="NCBI Taxonomy" id="311410"/>
    <lineage>
        <taxon>Bacteria</taxon>
        <taxon>Pseudomonadati</taxon>
        <taxon>Pseudomonadota</taxon>
        <taxon>Alphaproteobacteria</taxon>
        <taxon>Hyphomicrobiales</taxon>
        <taxon>Stappiaceae</taxon>
        <taxon>Roseibium</taxon>
    </lineage>
</organism>
<dbReference type="RefSeq" id="WP_055119496.1">
    <property type="nucleotide sequence ID" value="NZ_CXWA01000007.1"/>
</dbReference>
<dbReference type="PANTHER" id="PTHR30086:SF20">
    <property type="entry name" value="ARGININE EXPORTER PROTEIN ARGO-RELATED"/>
    <property type="match status" value="1"/>
</dbReference>
<feature type="transmembrane region" description="Helical" evidence="6">
    <location>
        <begin position="6"/>
        <end position="29"/>
    </location>
</feature>
<evidence type="ECO:0000313" key="7">
    <source>
        <dbReference type="EMBL" id="CTQ68271.1"/>
    </source>
</evidence>
<keyword evidence="3 6" id="KW-0812">Transmembrane</keyword>
<dbReference type="GeneID" id="97669155"/>
<dbReference type="EMBL" id="CXWC01000003">
    <property type="protein sequence ID" value="CTQ68271.1"/>
    <property type="molecule type" value="Genomic_DNA"/>
</dbReference>
<dbReference type="InterPro" id="IPR001123">
    <property type="entry name" value="LeuE-type"/>
</dbReference>
<keyword evidence="8" id="KW-1185">Reference proteome</keyword>
<keyword evidence="5 6" id="KW-0472">Membrane</keyword>
<protein>
    <submittedName>
        <fullName evidence="7">Leucine efflux protein</fullName>
    </submittedName>
</protein>
<evidence type="ECO:0000256" key="5">
    <source>
        <dbReference type="ARBA" id="ARBA00023136"/>
    </source>
</evidence>
<feature type="transmembrane region" description="Helical" evidence="6">
    <location>
        <begin position="41"/>
        <end position="65"/>
    </location>
</feature>
<evidence type="ECO:0000256" key="4">
    <source>
        <dbReference type="ARBA" id="ARBA00022989"/>
    </source>
</evidence>
<feature type="transmembrane region" description="Helical" evidence="6">
    <location>
        <begin position="71"/>
        <end position="92"/>
    </location>
</feature>
<dbReference type="GO" id="GO:0015171">
    <property type="term" value="F:amino acid transmembrane transporter activity"/>
    <property type="evidence" value="ECO:0007669"/>
    <property type="project" value="TreeGrafter"/>
</dbReference>
<dbReference type="STRING" id="311410.LA5095_04763"/>
<dbReference type="PANTHER" id="PTHR30086">
    <property type="entry name" value="ARGININE EXPORTER PROTEIN ARGO"/>
    <property type="match status" value="1"/>
</dbReference>
<evidence type="ECO:0000256" key="1">
    <source>
        <dbReference type="ARBA" id="ARBA00004651"/>
    </source>
</evidence>
<keyword evidence="2" id="KW-1003">Cell membrane</keyword>
<evidence type="ECO:0000256" key="2">
    <source>
        <dbReference type="ARBA" id="ARBA00022475"/>
    </source>
</evidence>
<dbReference type="OrthoDB" id="9804822at2"/>
<dbReference type="GO" id="GO:0005886">
    <property type="term" value="C:plasma membrane"/>
    <property type="evidence" value="ECO:0007669"/>
    <property type="project" value="UniProtKB-SubCell"/>
</dbReference>
<accession>A0A0M7B0A1</accession>
<evidence type="ECO:0000256" key="6">
    <source>
        <dbReference type="SAM" id="Phobius"/>
    </source>
</evidence>
<evidence type="ECO:0000256" key="3">
    <source>
        <dbReference type="ARBA" id="ARBA00022692"/>
    </source>
</evidence>
<dbReference type="Pfam" id="PF01810">
    <property type="entry name" value="LysE"/>
    <property type="match status" value="1"/>
</dbReference>
<reference evidence="8" key="1">
    <citation type="submission" date="2015-07" db="EMBL/GenBank/DDBJ databases">
        <authorList>
            <person name="Rodrigo-Torres Lidia"/>
            <person name="Arahal R.David."/>
        </authorList>
    </citation>
    <scope>NUCLEOTIDE SEQUENCE [LARGE SCALE GENOMIC DNA]</scope>
    <source>
        <strain evidence="8">CECT 5096</strain>
    </source>
</reference>
<proteinExistence type="predicted"/>
<comment type="subcellular location">
    <subcellularLocation>
        <location evidence="1">Cell membrane</location>
        <topology evidence="1">Multi-pass membrane protein</topology>
    </subcellularLocation>
</comment>
<evidence type="ECO:0000313" key="8">
    <source>
        <dbReference type="Proteomes" id="UP000049983"/>
    </source>
</evidence>
<keyword evidence="4 6" id="KW-1133">Transmembrane helix</keyword>
<dbReference type="PIRSF" id="PIRSF006324">
    <property type="entry name" value="LeuE"/>
    <property type="match status" value="1"/>
</dbReference>
<name>A0A0M7B0A1_9HYPH</name>
<feature type="transmembrane region" description="Helical" evidence="6">
    <location>
        <begin position="147"/>
        <end position="177"/>
    </location>
</feature>
<dbReference type="AlphaFoldDB" id="A0A0M7B0A1"/>